<dbReference type="Proteomes" id="UP000714275">
    <property type="component" value="Unassembled WGS sequence"/>
</dbReference>
<gene>
    <name evidence="1" type="ORF">EV702DRAFT_1095730</name>
</gene>
<name>A0A9P7D420_9AGAM</name>
<accession>A0A9P7D420</accession>
<evidence type="ECO:0000313" key="1">
    <source>
        <dbReference type="EMBL" id="KAG1778338.1"/>
    </source>
</evidence>
<keyword evidence="2" id="KW-1185">Reference proteome</keyword>
<evidence type="ECO:0000313" key="2">
    <source>
        <dbReference type="Proteomes" id="UP000714275"/>
    </source>
</evidence>
<comment type="caution">
    <text evidence="1">The sequence shown here is derived from an EMBL/GenBank/DDBJ whole genome shotgun (WGS) entry which is preliminary data.</text>
</comment>
<reference evidence="1" key="1">
    <citation type="journal article" date="2020" name="New Phytol.">
        <title>Comparative genomics reveals dynamic genome evolution in host specialist ectomycorrhizal fungi.</title>
        <authorList>
            <person name="Lofgren L.A."/>
            <person name="Nguyen N.H."/>
            <person name="Vilgalys R."/>
            <person name="Ruytinx J."/>
            <person name="Liao H.L."/>
            <person name="Branco S."/>
            <person name="Kuo A."/>
            <person name="LaButti K."/>
            <person name="Lipzen A."/>
            <person name="Andreopoulos W."/>
            <person name="Pangilinan J."/>
            <person name="Riley R."/>
            <person name="Hundley H."/>
            <person name="Na H."/>
            <person name="Barry K."/>
            <person name="Grigoriev I.V."/>
            <person name="Stajich J.E."/>
            <person name="Kennedy P.G."/>
        </authorList>
    </citation>
    <scope>NUCLEOTIDE SEQUENCE</scope>
    <source>
        <strain evidence="1">DOB743</strain>
    </source>
</reference>
<sequence length="83" mass="9148">MHCISNCAESVVYSGGFHTRPEGGWENLNFSDYTDDSVAQLLELNFTGINVVALAQDDPSRNGCREYGLGVHTMSLEGYRIAF</sequence>
<organism evidence="1 2">
    <name type="scientific">Suillus placidus</name>
    <dbReference type="NCBI Taxonomy" id="48579"/>
    <lineage>
        <taxon>Eukaryota</taxon>
        <taxon>Fungi</taxon>
        <taxon>Dikarya</taxon>
        <taxon>Basidiomycota</taxon>
        <taxon>Agaricomycotina</taxon>
        <taxon>Agaricomycetes</taxon>
        <taxon>Agaricomycetidae</taxon>
        <taxon>Boletales</taxon>
        <taxon>Suillineae</taxon>
        <taxon>Suillaceae</taxon>
        <taxon>Suillus</taxon>
    </lineage>
</organism>
<protein>
    <submittedName>
        <fullName evidence="1">Uncharacterized protein</fullName>
    </submittedName>
</protein>
<dbReference type="EMBL" id="JABBWD010000016">
    <property type="protein sequence ID" value="KAG1778338.1"/>
    <property type="molecule type" value="Genomic_DNA"/>
</dbReference>
<dbReference type="AlphaFoldDB" id="A0A9P7D420"/>
<dbReference type="OrthoDB" id="73919at2759"/>
<proteinExistence type="predicted"/>